<feature type="transmembrane region" description="Helical" evidence="5">
    <location>
        <begin position="119"/>
        <end position="138"/>
    </location>
</feature>
<dbReference type="GO" id="GO:0046983">
    <property type="term" value="F:protein dimerization activity"/>
    <property type="evidence" value="ECO:0007669"/>
    <property type="project" value="InterPro"/>
</dbReference>
<evidence type="ECO:0000256" key="1">
    <source>
        <dbReference type="ARBA" id="ARBA00022679"/>
    </source>
</evidence>
<reference evidence="7 8" key="1">
    <citation type="submission" date="2018-11" db="EMBL/GenBank/DDBJ databases">
        <title>Draft genome sequence of Cellulomonas takizawaensis strain TKZ-21.</title>
        <authorList>
            <person name="Yamamura H."/>
            <person name="Hayashi T."/>
            <person name="Hamada M."/>
            <person name="Serisawa Y."/>
            <person name="Matsuyama K."/>
            <person name="Nakagawa Y."/>
            <person name="Otoguro M."/>
            <person name="Yanagida F."/>
            <person name="Hayakawa M."/>
        </authorList>
    </citation>
    <scope>NUCLEOTIDE SEQUENCE [LARGE SCALE GENOMIC DNA]</scope>
    <source>
        <strain evidence="7 8">TKZ-21</strain>
    </source>
</reference>
<dbReference type="Proteomes" id="UP000288246">
    <property type="component" value="Unassembled WGS sequence"/>
</dbReference>
<feature type="transmembrane region" description="Helical" evidence="5">
    <location>
        <begin position="166"/>
        <end position="185"/>
    </location>
</feature>
<dbReference type="RefSeq" id="WP_124344362.1">
    <property type="nucleotide sequence ID" value="NZ_BHYL01000353.1"/>
</dbReference>
<feature type="region of interest" description="Disordered" evidence="4">
    <location>
        <begin position="364"/>
        <end position="393"/>
    </location>
</feature>
<evidence type="ECO:0000256" key="5">
    <source>
        <dbReference type="SAM" id="Phobius"/>
    </source>
</evidence>
<accession>A0A401V4I6</accession>
<dbReference type="OrthoDB" id="5241784at2"/>
<keyword evidence="5" id="KW-1133">Transmembrane helix</keyword>
<evidence type="ECO:0000256" key="2">
    <source>
        <dbReference type="ARBA" id="ARBA00022777"/>
    </source>
</evidence>
<protein>
    <recommendedName>
        <fullName evidence="6">Signal transduction histidine kinase subgroup 3 dimerisation and phosphoacceptor domain-containing protein</fullName>
    </recommendedName>
</protein>
<gene>
    <name evidence="7" type="ORF">CTKZ_33950</name>
</gene>
<dbReference type="Pfam" id="PF07730">
    <property type="entry name" value="HisKA_3"/>
    <property type="match status" value="1"/>
</dbReference>
<dbReference type="GO" id="GO:0016020">
    <property type="term" value="C:membrane"/>
    <property type="evidence" value="ECO:0007669"/>
    <property type="project" value="InterPro"/>
</dbReference>
<evidence type="ECO:0000313" key="8">
    <source>
        <dbReference type="Proteomes" id="UP000288246"/>
    </source>
</evidence>
<dbReference type="InterPro" id="IPR011712">
    <property type="entry name" value="Sig_transdc_His_kin_sub3_dim/P"/>
</dbReference>
<dbReference type="PANTHER" id="PTHR24421:SF63">
    <property type="entry name" value="SENSOR HISTIDINE KINASE DESK"/>
    <property type="match status" value="1"/>
</dbReference>
<dbReference type="GO" id="GO:0000155">
    <property type="term" value="F:phosphorelay sensor kinase activity"/>
    <property type="evidence" value="ECO:0007669"/>
    <property type="project" value="InterPro"/>
</dbReference>
<keyword evidence="2" id="KW-0418">Kinase</keyword>
<dbReference type="PANTHER" id="PTHR24421">
    <property type="entry name" value="NITRATE/NITRITE SENSOR PROTEIN NARX-RELATED"/>
    <property type="match status" value="1"/>
</dbReference>
<dbReference type="AlphaFoldDB" id="A0A401V4I6"/>
<keyword evidence="1" id="KW-0808">Transferase</keyword>
<keyword evidence="5" id="KW-0812">Transmembrane</keyword>
<feature type="domain" description="Signal transduction histidine kinase subgroup 3 dimerisation and phosphoacceptor" evidence="6">
    <location>
        <begin position="230"/>
        <end position="295"/>
    </location>
</feature>
<sequence>MSGTTRPDDERPARARGRWAAVGGQTWALREGLWSVAVPDPTGEPRNPLGTRTHRVMRVVGPTMGVVWAVFLLQPWQSAWDSTPGPARVVSLVAIALLSLSFVWVVFTHAGPRGEQMATGPAFAFLGGQLVLVALACLAAEQDGLVGLVFVSVSGVFLLRDLRALAVALTMVVLAMLVPRVVPGWETIDDLVLSIVLATVAVFGFTQLVLRNRQLQLARDEVAVLAVERERERIARDMHDILGHSLTVISVKAELAARMFDVDGERARAEMLEVQQLARSALADVRGMVTATRAVTLAGELVGARQAFDAAGIEAEVPGAVDDVPDDLRVLFAWAVREGATNVLRHSGATRVRVEITADTLTVDDDGAGPGDERPGNGLHGLAERARRSGARVEAARGPLGGYRLLVTTRGNAR</sequence>
<dbReference type="CDD" id="cd16917">
    <property type="entry name" value="HATPase_UhpB-NarQ-NarX-like"/>
    <property type="match status" value="1"/>
</dbReference>
<proteinExistence type="predicted"/>
<evidence type="ECO:0000256" key="4">
    <source>
        <dbReference type="SAM" id="MobiDB-lite"/>
    </source>
</evidence>
<dbReference type="Gene3D" id="1.20.5.1930">
    <property type="match status" value="1"/>
</dbReference>
<keyword evidence="5" id="KW-0472">Membrane</keyword>
<feature type="transmembrane region" description="Helical" evidence="5">
    <location>
        <begin position="56"/>
        <end position="77"/>
    </location>
</feature>
<evidence type="ECO:0000313" key="7">
    <source>
        <dbReference type="EMBL" id="GCD21833.1"/>
    </source>
</evidence>
<evidence type="ECO:0000256" key="3">
    <source>
        <dbReference type="ARBA" id="ARBA00023012"/>
    </source>
</evidence>
<keyword evidence="8" id="KW-1185">Reference proteome</keyword>
<organism evidence="7 8">
    <name type="scientific">Cellulomonas algicola</name>
    <dbReference type="NCBI Taxonomy" id="2071633"/>
    <lineage>
        <taxon>Bacteria</taxon>
        <taxon>Bacillati</taxon>
        <taxon>Actinomycetota</taxon>
        <taxon>Actinomycetes</taxon>
        <taxon>Micrococcales</taxon>
        <taxon>Cellulomonadaceae</taxon>
        <taxon>Cellulomonas</taxon>
    </lineage>
</organism>
<name>A0A401V4I6_9CELL</name>
<dbReference type="InterPro" id="IPR050482">
    <property type="entry name" value="Sensor_HK_TwoCompSys"/>
</dbReference>
<feature type="transmembrane region" description="Helical" evidence="5">
    <location>
        <begin position="191"/>
        <end position="210"/>
    </location>
</feature>
<dbReference type="EMBL" id="BHYL01000353">
    <property type="protein sequence ID" value="GCD21833.1"/>
    <property type="molecule type" value="Genomic_DNA"/>
</dbReference>
<dbReference type="Gene3D" id="3.30.565.10">
    <property type="entry name" value="Histidine kinase-like ATPase, C-terminal domain"/>
    <property type="match status" value="1"/>
</dbReference>
<keyword evidence="3" id="KW-0902">Two-component regulatory system</keyword>
<comment type="caution">
    <text evidence="7">The sequence shown here is derived from an EMBL/GenBank/DDBJ whole genome shotgun (WGS) entry which is preliminary data.</text>
</comment>
<dbReference type="InterPro" id="IPR036890">
    <property type="entry name" value="HATPase_C_sf"/>
</dbReference>
<feature type="transmembrane region" description="Helical" evidence="5">
    <location>
        <begin position="89"/>
        <end position="107"/>
    </location>
</feature>
<evidence type="ECO:0000259" key="6">
    <source>
        <dbReference type="Pfam" id="PF07730"/>
    </source>
</evidence>